<comment type="caution">
    <text evidence="1">The sequence shown here is derived from an EMBL/GenBank/DDBJ whole genome shotgun (WGS) entry which is preliminary data.</text>
</comment>
<sequence>MNKLIVYVIIYCCCFGSSFSYGNVESEIVVCRVSENLNGSNKIHIQGHCKNNYGLSGNLYKRFSFDCYEKISVKIDFDDLVELVGKECTLLVVNN</sequence>
<proteinExistence type="predicted"/>
<protein>
    <submittedName>
        <fullName evidence="1">Uncharacterized protein</fullName>
    </submittedName>
</protein>
<dbReference type="EMBL" id="NDXW01000001">
    <property type="protein sequence ID" value="RDH45154.1"/>
    <property type="molecule type" value="Genomic_DNA"/>
</dbReference>
<evidence type="ECO:0000313" key="1">
    <source>
        <dbReference type="EMBL" id="RDH45154.1"/>
    </source>
</evidence>
<gene>
    <name evidence="1" type="ORF">B9G39_17850</name>
</gene>
<dbReference type="AlphaFoldDB" id="A0A4P9VRV9"/>
<accession>A0A4P9VRV9</accession>
<keyword evidence="2" id="KW-1185">Reference proteome</keyword>
<dbReference type="Proteomes" id="UP000257039">
    <property type="component" value="Unassembled WGS sequence"/>
</dbReference>
<name>A0A4P9VRV9_9GAMM</name>
<reference evidence="1 2" key="1">
    <citation type="submission" date="2017-04" db="EMBL/GenBank/DDBJ databases">
        <title>Draft genome sequence of Zooshikella ganghwensis VG4 isolated from Red Sea sediments.</title>
        <authorList>
            <person name="Rehman Z."/>
            <person name="Alam I."/>
            <person name="Kamau A."/>
            <person name="Bajic V."/>
            <person name="Leiknes T."/>
        </authorList>
    </citation>
    <scope>NUCLEOTIDE SEQUENCE [LARGE SCALE GENOMIC DNA]</scope>
    <source>
        <strain evidence="1 2">VG4</strain>
    </source>
</reference>
<organism evidence="1 2">
    <name type="scientific">Zooshikella ganghwensis</name>
    <dbReference type="NCBI Taxonomy" id="202772"/>
    <lineage>
        <taxon>Bacteria</taxon>
        <taxon>Pseudomonadati</taxon>
        <taxon>Pseudomonadota</taxon>
        <taxon>Gammaproteobacteria</taxon>
        <taxon>Oceanospirillales</taxon>
        <taxon>Zooshikellaceae</taxon>
        <taxon>Zooshikella</taxon>
    </lineage>
</organism>
<dbReference type="RefSeq" id="WP_094788163.1">
    <property type="nucleotide sequence ID" value="NZ_NDXW01000001.1"/>
</dbReference>
<evidence type="ECO:0000313" key="2">
    <source>
        <dbReference type="Proteomes" id="UP000257039"/>
    </source>
</evidence>